<dbReference type="Pfam" id="PF19420">
    <property type="entry name" value="DDAH_eukar"/>
    <property type="match status" value="1"/>
</dbReference>
<dbReference type="SUPFAM" id="SSF55909">
    <property type="entry name" value="Pentein"/>
    <property type="match status" value="1"/>
</dbReference>
<organism evidence="1 2">
    <name type="scientific">Natronobacterium texcoconense</name>
    <dbReference type="NCBI Taxonomy" id="1095778"/>
    <lineage>
        <taxon>Archaea</taxon>
        <taxon>Methanobacteriati</taxon>
        <taxon>Methanobacteriota</taxon>
        <taxon>Stenosarchaea group</taxon>
        <taxon>Halobacteria</taxon>
        <taxon>Halobacteriales</taxon>
        <taxon>Natrialbaceae</taxon>
        <taxon>Natronobacterium</taxon>
    </lineage>
</organism>
<gene>
    <name evidence="1" type="ORF">SAMN04489842_0080</name>
</gene>
<evidence type="ECO:0000313" key="2">
    <source>
        <dbReference type="Proteomes" id="UP000198848"/>
    </source>
</evidence>
<dbReference type="AlphaFoldDB" id="A0A1H0Z0D7"/>
<reference evidence="2" key="1">
    <citation type="submission" date="2016-10" db="EMBL/GenBank/DDBJ databases">
        <authorList>
            <person name="Varghese N."/>
            <person name="Submissions S."/>
        </authorList>
    </citation>
    <scope>NUCLEOTIDE SEQUENCE [LARGE SCALE GENOMIC DNA]</scope>
    <source>
        <strain evidence="2">DSM 24767</strain>
    </source>
</reference>
<dbReference type="OrthoDB" id="350077at2157"/>
<dbReference type="GO" id="GO:0016787">
    <property type="term" value="F:hydrolase activity"/>
    <property type="evidence" value="ECO:0007669"/>
    <property type="project" value="UniProtKB-KW"/>
</dbReference>
<dbReference type="Proteomes" id="UP000198848">
    <property type="component" value="Unassembled WGS sequence"/>
</dbReference>
<evidence type="ECO:0000313" key="1">
    <source>
        <dbReference type="EMBL" id="SDQ20818.1"/>
    </source>
</evidence>
<name>A0A1H0Z0D7_NATTX</name>
<dbReference type="EMBL" id="FNLC01000001">
    <property type="protein sequence ID" value="SDQ20818.1"/>
    <property type="molecule type" value="Genomic_DNA"/>
</dbReference>
<keyword evidence="2" id="KW-1185">Reference proteome</keyword>
<sequence>MSTNVGEVCDETDDRSVRLPDIRSRPDHSTVLFAHPRHFDVRYRINPYMGGRVDTDRAREQWRTLKDAYERYATSVAVLDPAETWTALEDGEYSDEDADAVSPAHLPDMVFCANHGLATPDGTGVVPATMATDERAGEPTHFAAWCDDRGYEVLDAPDYRFEGTGDAIWHPEKRLLWGGYGVRTDQRVYDELADRLDATVLTLELTDDHYYHLDVCFAPLDASTVLIQPDAFTADGLATIRTVFDRVLEAPLEESRNGLACNCHCVDGETVLLGAGNPRTERVLSEAGFDPVPIPTDEFQKAGGSVCCLKLELGALT</sequence>
<dbReference type="STRING" id="1095778.SAMN04489842_0080"/>
<dbReference type="Gene3D" id="3.75.10.10">
    <property type="entry name" value="L-arginine/glycine Amidinotransferase, Chain A"/>
    <property type="match status" value="1"/>
</dbReference>
<keyword evidence="1" id="KW-0378">Hydrolase</keyword>
<proteinExistence type="predicted"/>
<protein>
    <submittedName>
        <fullName evidence="1">N-Dimethylarginine dimethylaminohydrolase</fullName>
    </submittedName>
</protein>
<accession>A0A1H0Z0D7</accession>